<evidence type="ECO:0000313" key="2">
    <source>
        <dbReference type="EMBL" id="CAH3137867.1"/>
    </source>
</evidence>
<dbReference type="InterPro" id="IPR052925">
    <property type="entry name" value="Phage_Integrase-like_Recomb"/>
</dbReference>
<gene>
    <name evidence="2" type="ORF">PLOB_00039816</name>
</gene>
<dbReference type="InterPro" id="IPR011010">
    <property type="entry name" value="DNA_brk_join_enz"/>
</dbReference>
<dbReference type="PANTHER" id="PTHR34605">
    <property type="entry name" value="PHAGE_INTEGRASE DOMAIN-CONTAINING PROTEIN"/>
    <property type="match status" value="1"/>
</dbReference>
<keyword evidence="3" id="KW-1185">Reference proteome</keyword>
<evidence type="ECO:0008006" key="4">
    <source>
        <dbReference type="Google" id="ProtNLM"/>
    </source>
</evidence>
<keyword evidence="1" id="KW-0233">DNA recombination</keyword>
<dbReference type="Gene3D" id="1.10.443.10">
    <property type="entry name" value="Intergrase catalytic core"/>
    <property type="match status" value="1"/>
</dbReference>
<sequence length="137" mass="15011">MLLKGVTKFNPLKHLRRSDIVFYPGWAIVINRWSKTIQFSQRLLTVPLPLIPGHPLCPYSALQHAFKLVPATLSGPAFVLSAPSRRGLIPFTYAKFDSLLKSVASTAGLDPSRISGHSLRSGGATLAFQANIPEEFI</sequence>
<protein>
    <recommendedName>
        <fullName evidence="4">Tyr recombinase domain-containing protein</fullName>
    </recommendedName>
</protein>
<accession>A0ABN8P8I1</accession>
<comment type="caution">
    <text evidence="2">The sequence shown here is derived from an EMBL/GenBank/DDBJ whole genome shotgun (WGS) entry which is preliminary data.</text>
</comment>
<dbReference type="InterPro" id="IPR013762">
    <property type="entry name" value="Integrase-like_cat_sf"/>
</dbReference>
<evidence type="ECO:0000256" key="1">
    <source>
        <dbReference type="ARBA" id="ARBA00023172"/>
    </source>
</evidence>
<dbReference type="PANTHER" id="PTHR34605:SF5">
    <property type="entry name" value="INTEGRASE_RECOMBINASE XERD HOMOLOG"/>
    <property type="match status" value="1"/>
</dbReference>
<dbReference type="Proteomes" id="UP001159405">
    <property type="component" value="Unassembled WGS sequence"/>
</dbReference>
<name>A0ABN8P8I1_9CNID</name>
<feature type="non-terminal residue" evidence="2">
    <location>
        <position position="137"/>
    </location>
</feature>
<dbReference type="SUPFAM" id="SSF56349">
    <property type="entry name" value="DNA breaking-rejoining enzymes"/>
    <property type="match status" value="1"/>
</dbReference>
<organism evidence="2 3">
    <name type="scientific">Porites lobata</name>
    <dbReference type="NCBI Taxonomy" id="104759"/>
    <lineage>
        <taxon>Eukaryota</taxon>
        <taxon>Metazoa</taxon>
        <taxon>Cnidaria</taxon>
        <taxon>Anthozoa</taxon>
        <taxon>Hexacorallia</taxon>
        <taxon>Scleractinia</taxon>
        <taxon>Fungiina</taxon>
        <taxon>Poritidae</taxon>
        <taxon>Porites</taxon>
    </lineage>
</organism>
<dbReference type="EMBL" id="CALNXK010000060">
    <property type="protein sequence ID" value="CAH3137867.1"/>
    <property type="molecule type" value="Genomic_DNA"/>
</dbReference>
<proteinExistence type="predicted"/>
<reference evidence="2 3" key="1">
    <citation type="submission" date="2022-05" db="EMBL/GenBank/DDBJ databases">
        <authorList>
            <consortium name="Genoscope - CEA"/>
            <person name="William W."/>
        </authorList>
    </citation>
    <scope>NUCLEOTIDE SEQUENCE [LARGE SCALE GENOMIC DNA]</scope>
</reference>
<evidence type="ECO:0000313" key="3">
    <source>
        <dbReference type="Proteomes" id="UP001159405"/>
    </source>
</evidence>